<keyword evidence="1" id="KW-0802">TPR repeat</keyword>
<dbReference type="InterPro" id="IPR011990">
    <property type="entry name" value="TPR-like_helical_dom_sf"/>
</dbReference>
<dbReference type="InterPro" id="IPR016032">
    <property type="entry name" value="Sig_transdc_resp-reg_C-effctor"/>
</dbReference>
<keyword evidence="2" id="KW-0812">Transmembrane</keyword>
<gene>
    <name evidence="3" type="ORF">EB1_28970</name>
</gene>
<feature type="transmembrane region" description="Helical" evidence="2">
    <location>
        <begin position="6"/>
        <end position="23"/>
    </location>
</feature>
<reference evidence="3 4" key="1">
    <citation type="submission" date="2019-07" db="EMBL/GenBank/DDBJ databases">
        <title>Whole genome shotgun sequence of Empedobacter brevis NBRC 14943.</title>
        <authorList>
            <person name="Hosoyama A."/>
            <person name="Uohara A."/>
            <person name="Ohji S."/>
            <person name="Ichikawa N."/>
        </authorList>
    </citation>
    <scope>NUCLEOTIDE SEQUENCE [LARGE SCALE GENOMIC DNA]</scope>
    <source>
        <strain evidence="3 4">NBRC 14943</strain>
    </source>
</reference>
<feature type="repeat" description="TPR" evidence="1">
    <location>
        <begin position="85"/>
        <end position="118"/>
    </location>
</feature>
<keyword evidence="2" id="KW-0472">Membrane</keyword>
<dbReference type="GeneID" id="84649093"/>
<dbReference type="SUPFAM" id="SSF48452">
    <property type="entry name" value="TPR-like"/>
    <property type="match status" value="2"/>
</dbReference>
<keyword evidence="2" id="KW-1133">Transmembrane helix</keyword>
<dbReference type="Gene3D" id="1.25.40.10">
    <property type="entry name" value="Tetratricopeptide repeat domain"/>
    <property type="match status" value="2"/>
</dbReference>
<evidence type="ECO:0000313" key="4">
    <source>
        <dbReference type="Proteomes" id="UP000321245"/>
    </source>
</evidence>
<feature type="transmembrane region" description="Helical" evidence="2">
    <location>
        <begin position="367"/>
        <end position="387"/>
    </location>
</feature>
<keyword evidence="4" id="KW-1185">Reference proteome</keyword>
<dbReference type="Proteomes" id="UP000321245">
    <property type="component" value="Unassembled WGS sequence"/>
</dbReference>
<name>A0A511NK90_9FLAO</name>
<organism evidence="3 4">
    <name type="scientific">Empedobacter brevis NBRC 14943 = ATCC 43319</name>
    <dbReference type="NCBI Taxonomy" id="1218108"/>
    <lineage>
        <taxon>Bacteria</taxon>
        <taxon>Pseudomonadati</taxon>
        <taxon>Bacteroidota</taxon>
        <taxon>Flavobacteriia</taxon>
        <taxon>Flavobacteriales</taxon>
        <taxon>Weeksellaceae</taxon>
        <taxon>Empedobacter</taxon>
    </lineage>
</organism>
<evidence type="ECO:0000256" key="2">
    <source>
        <dbReference type="SAM" id="Phobius"/>
    </source>
</evidence>
<evidence type="ECO:0000313" key="3">
    <source>
        <dbReference type="EMBL" id="GEM53107.1"/>
    </source>
</evidence>
<sequence length="566" mass="65781">MNSKILFYYIVISVFTATLSLFAQTQNSELPEYKSHIKNLLAKDSIQAANTLINKNISLDPAFSYESLTNNLTKAKSKQDASLLANTYFTLGNFWHTMGNKSKAFENYLEAENYSKKSHHLRLLGSALRNRATLTANLDERIKLLEESIKIFDQTKDKLNSSISHMAMGLAYSSKLDWNTPSKERDPKQVKYYKEKAFEHYKIVEKNNQEMNDPEIYASLQTSYGEWFLYEGELNQAEASFTNVVRHIPRSLIKGKVNALIQLSYIHQEKNEIQYALNNLKEADSISAQNGFNDHLATIYEQYASLYEQNGDLKNTLLYTKKYTQKLIELNTTNNEDKIHIVELEHHLSENELKIERYKTQSKYNKILMILALICLISLLVFAYLMVKNHRRKIESLEKSNIIKEIQMKNQQLEDDLLKEKVSYVQNHLSTVANLSNKILHFLDELKTQVKELSHNSAYLKNINDLKVAFSNILNDKSYLTELNAISSELNQDFFVYLRKNYPSVTKKDEQLFAFIILKMSSKEIGEVLNISTESVYIKRHRLRKKLNLDINDSMIQFYEKIIAQL</sequence>
<dbReference type="OrthoDB" id="1090267at2"/>
<dbReference type="PROSITE" id="PS50005">
    <property type="entry name" value="TPR"/>
    <property type="match status" value="1"/>
</dbReference>
<dbReference type="SUPFAM" id="SSF46894">
    <property type="entry name" value="C-terminal effector domain of the bipartite response regulators"/>
    <property type="match status" value="1"/>
</dbReference>
<dbReference type="GO" id="GO:0003677">
    <property type="term" value="F:DNA binding"/>
    <property type="evidence" value="ECO:0007669"/>
    <property type="project" value="InterPro"/>
</dbReference>
<accession>A0A511NK90</accession>
<dbReference type="STRING" id="1218108.GCA_000382425_00847"/>
<dbReference type="Gene3D" id="1.10.10.10">
    <property type="entry name" value="Winged helix-like DNA-binding domain superfamily/Winged helix DNA-binding domain"/>
    <property type="match status" value="1"/>
</dbReference>
<evidence type="ECO:0008006" key="5">
    <source>
        <dbReference type="Google" id="ProtNLM"/>
    </source>
</evidence>
<dbReference type="AlphaFoldDB" id="A0A511NK90"/>
<dbReference type="GO" id="GO:0006355">
    <property type="term" value="P:regulation of DNA-templated transcription"/>
    <property type="evidence" value="ECO:0007669"/>
    <property type="project" value="InterPro"/>
</dbReference>
<dbReference type="RefSeq" id="WP_019974354.1">
    <property type="nucleotide sequence ID" value="NZ_BJXC01000024.1"/>
</dbReference>
<dbReference type="EMBL" id="BJXC01000024">
    <property type="protein sequence ID" value="GEM53107.1"/>
    <property type="molecule type" value="Genomic_DNA"/>
</dbReference>
<dbReference type="InterPro" id="IPR036388">
    <property type="entry name" value="WH-like_DNA-bd_sf"/>
</dbReference>
<dbReference type="InterPro" id="IPR019734">
    <property type="entry name" value="TPR_rpt"/>
</dbReference>
<protein>
    <recommendedName>
        <fullName evidence="5">HTH luxR-type domain-containing protein</fullName>
    </recommendedName>
</protein>
<proteinExistence type="predicted"/>
<evidence type="ECO:0000256" key="1">
    <source>
        <dbReference type="PROSITE-ProRule" id="PRU00339"/>
    </source>
</evidence>
<comment type="caution">
    <text evidence="3">The sequence shown here is derived from an EMBL/GenBank/DDBJ whole genome shotgun (WGS) entry which is preliminary data.</text>
</comment>